<dbReference type="InterPro" id="IPR014036">
    <property type="entry name" value="DeoR-like_C"/>
</dbReference>
<proteinExistence type="predicted"/>
<dbReference type="SMART" id="SM00420">
    <property type="entry name" value="HTH_DEOR"/>
    <property type="match status" value="1"/>
</dbReference>
<dbReference type="InterPro" id="IPR037171">
    <property type="entry name" value="NagB/RpiA_transferase-like"/>
</dbReference>
<name>A0ABT4QFC8_9BACL</name>
<dbReference type="Pfam" id="PF08220">
    <property type="entry name" value="HTH_DeoR"/>
    <property type="match status" value="1"/>
</dbReference>
<dbReference type="Pfam" id="PF00455">
    <property type="entry name" value="DeoRC"/>
    <property type="match status" value="1"/>
</dbReference>
<evidence type="ECO:0000256" key="3">
    <source>
        <dbReference type="ARBA" id="ARBA00023163"/>
    </source>
</evidence>
<comment type="caution">
    <text evidence="5">The sequence shown here is derived from an EMBL/GenBank/DDBJ whole genome shotgun (WGS) entry which is preliminary data.</text>
</comment>
<dbReference type="Gene3D" id="1.10.10.10">
    <property type="entry name" value="Winged helix-like DNA-binding domain superfamily/Winged helix DNA-binding domain"/>
    <property type="match status" value="1"/>
</dbReference>
<evidence type="ECO:0000313" key="6">
    <source>
        <dbReference type="Proteomes" id="UP001527882"/>
    </source>
</evidence>
<dbReference type="GO" id="GO:0003677">
    <property type="term" value="F:DNA binding"/>
    <property type="evidence" value="ECO:0007669"/>
    <property type="project" value="UniProtKB-KW"/>
</dbReference>
<dbReference type="PRINTS" id="PR00037">
    <property type="entry name" value="HTHLACR"/>
</dbReference>
<keyword evidence="6" id="KW-1185">Reference proteome</keyword>
<dbReference type="RefSeq" id="WP_269883973.1">
    <property type="nucleotide sequence ID" value="NZ_JAQAGZ010000017.1"/>
</dbReference>
<protein>
    <submittedName>
        <fullName evidence="5">DeoR/GlpR family DNA-binding transcription regulator</fullName>
    </submittedName>
</protein>
<evidence type="ECO:0000256" key="1">
    <source>
        <dbReference type="ARBA" id="ARBA00023015"/>
    </source>
</evidence>
<evidence type="ECO:0000256" key="2">
    <source>
        <dbReference type="ARBA" id="ARBA00023125"/>
    </source>
</evidence>
<dbReference type="InterPro" id="IPR036390">
    <property type="entry name" value="WH_DNA-bd_sf"/>
</dbReference>
<dbReference type="PROSITE" id="PS51000">
    <property type="entry name" value="HTH_DEOR_2"/>
    <property type="match status" value="1"/>
</dbReference>
<dbReference type="PANTHER" id="PTHR30363">
    <property type="entry name" value="HTH-TYPE TRANSCRIPTIONAL REGULATOR SRLR-RELATED"/>
    <property type="match status" value="1"/>
</dbReference>
<dbReference type="PANTHER" id="PTHR30363:SF44">
    <property type="entry name" value="AGA OPERON TRANSCRIPTIONAL REPRESSOR-RELATED"/>
    <property type="match status" value="1"/>
</dbReference>
<keyword evidence="1" id="KW-0805">Transcription regulation</keyword>
<dbReference type="EMBL" id="JAQAGZ010000017">
    <property type="protein sequence ID" value="MCZ8515451.1"/>
    <property type="molecule type" value="Genomic_DNA"/>
</dbReference>
<evidence type="ECO:0000259" key="4">
    <source>
        <dbReference type="PROSITE" id="PS51000"/>
    </source>
</evidence>
<keyword evidence="3" id="KW-0804">Transcription</keyword>
<feature type="domain" description="HTH deoR-type" evidence="4">
    <location>
        <begin position="4"/>
        <end position="59"/>
    </location>
</feature>
<dbReference type="InterPro" id="IPR036388">
    <property type="entry name" value="WH-like_DNA-bd_sf"/>
</dbReference>
<reference evidence="5 6" key="1">
    <citation type="submission" date="2022-12" db="EMBL/GenBank/DDBJ databases">
        <title>Draft genome sequence of Paenibacillus sp. dW9.</title>
        <authorList>
            <person name="Choi E.-W."/>
            <person name="Kim D.-U."/>
        </authorList>
    </citation>
    <scope>NUCLEOTIDE SEQUENCE [LARGE SCALE GENOMIC DNA]</scope>
    <source>
        <strain evidence="6">dW9</strain>
    </source>
</reference>
<gene>
    <name evidence="5" type="ORF">O9H85_24195</name>
</gene>
<dbReference type="SUPFAM" id="SSF46785">
    <property type="entry name" value="Winged helix' DNA-binding domain"/>
    <property type="match status" value="1"/>
</dbReference>
<organism evidence="5 6">
    <name type="scientific">Paenibacillus gyeongsangnamensis</name>
    <dbReference type="NCBI Taxonomy" id="3388067"/>
    <lineage>
        <taxon>Bacteria</taxon>
        <taxon>Bacillati</taxon>
        <taxon>Bacillota</taxon>
        <taxon>Bacilli</taxon>
        <taxon>Bacillales</taxon>
        <taxon>Paenibacillaceae</taxon>
        <taxon>Paenibacillus</taxon>
    </lineage>
</organism>
<dbReference type="InterPro" id="IPR018356">
    <property type="entry name" value="Tscrpt_reg_HTH_DeoR_CS"/>
</dbReference>
<keyword evidence="2 5" id="KW-0238">DNA-binding</keyword>
<dbReference type="Gene3D" id="3.40.50.1360">
    <property type="match status" value="1"/>
</dbReference>
<dbReference type="SMART" id="SM01134">
    <property type="entry name" value="DeoRC"/>
    <property type="match status" value="1"/>
</dbReference>
<evidence type="ECO:0000313" key="5">
    <source>
        <dbReference type="EMBL" id="MCZ8515451.1"/>
    </source>
</evidence>
<dbReference type="SUPFAM" id="SSF100950">
    <property type="entry name" value="NagB/RpiA/CoA transferase-like"/>
    <property type="match status" value="1"/>
</dbReference>
<dbReference type="InterPro" id="IPR001034">
    <property type="entry name" value="DeoR_HTH"/>
</dbReference>
<dbReference type="PROSITE" id="PS00894">
    <property type="entry name" value="HTH_DEOR_1"/>
    <property type="match status" value="1"/>
</dbReference>
<dbReference type="InterPro" id="IPR050313">
    <property type="entry name" value="Carb_Metab_HTH_regulators"/>
</dbReference>
<accession>A0ABT4QFC8</accession>
<dbReference type="Proteomes" id="UP001527882">
    <property type="component" value="Unassembled WGS sequence"/>
</dbReference>
<sequence>MKNKRNRQQDIITILENIHFATVDELCVRLNASISTIRRDLDELHKTSVVRRVNGGSFYLEKKHTIMKENPEEEIPFFDEKQRIATAAISLIHEGDTIFMDGGTTNLQIANKLVEFSNITIVTNSIDIAYKFRNRKDLSMYICGGTMGEARPGTSIVGPLAEKMISLFRANICFLGTLGIHAKKGITDPDLSSARMKNIMIENSSKVVLVTDHSKFGKLNTAFVCPVDHFDQIITDKLAPKEDIDYLFSLGINVELV</sequence>